<dbReference type="OrthoDB" id="9764688at2"/>
<feature type="chain" id="PRO_5003685546" evidence="3">
    <location>
        <begin position="22"/>
        <end position="398"/>
    </location>
</feature>
<organism evidence="5 6">
    <name type="scientific">Bernardetia litoralis (strain ATCC 23117 / DSM 6794 / NBRC 15988 / NCIMB 1366 / Fx l1 / Sio-4)</name>
    <name type="common">Flexibacter litoralis</name>
    <dbReference type="NCBI Taxonomy" id="880071"/>
    <lineage>
        <taxon>Bacteria</taxon>
        <taxon>Pseudomonadati</taxon>
        <taxon>Bacteroidota</taxon>
        <taxon>Cytophagia</taxon>
        <taxon>Cytophagales</taxon>
        <taxon>Bernardetiaceae</taxon>
        <taxon>Bernardetia</taxon>
    </lineage>
</organism>
<sequence length="398" mass="43964" precursor="true">MKKISTSFILFLLLFCSTLFVSSCKDDEEEEQDSELTLDENQANSFLSNYANIVYASYEDSYNTAKLLDDAIQAFAQNPSEATLEAAKTAWKAAREPYGQTESYRFYGGPIDGDEGVEGLINAWPLDESYIDYVTGNPTIGIINNPTDFPTIDKQVLMDANEQDGETNISTGYHAIEFLLWGQDVTLGAGGGDRAFTDYTTADNADRRTTYLLTASSLLLDHLQFVLNEWTPNTSGNYRDSFENSSNPKSRLLEVLVGVASLSKGELAGERIFVALDEPDRENEHSCFSDNTDRDVVTNALAIDNVYFGRYTRTDGTTVSGTSISDIFELADTEKTALLDAKMNETMVNVNAVQNPFETEIVEADGRARLQACVTSLTEQADMILEIASLYGINIELE</sequence>
<evidence type="ECO:0000256" key="3">
    <source>
        <dbReference type="SAM" id="SignalP"/>
    </source>
</evidence>
<dbReference type="CDD" id="cd14657">
    <property type="entry name" value="Imelysin_IrpA-like"/>
    <property type="match status" value="1"/>
</dbReference>
<evidence type="ECO:0000313" key="6">
    <source>
        <dbReference type="Proteomes" id="UP000006054"/>
    </source>
</evidence>
<dbReference type="Proteomes" id="UP000006054">
    <property type="component" value="Chromosome"/>
</dbReference>
<dbReference type="InterPro" id="IPR018976">
    <property type="entry name" value="Imelysin-like"/>
</dbReference>
<dbReference type="PROSITE" id="PS51257">
    <property type="entry name" value="PROKAR_LIPOPROTEIN"/>
    <property type="match status" value="1"/>
</dbReference>
<evidence type="ECO:0000256" key="2">
    <source>
        <dbReference type="ARBA" id="ARBA00022729"/>
    </source>
</evidence>
<dbReference type="InterPro" id="IPR038352">
    <property type="entry name" value="Imelysin_sf"/>
</dbReference>
<evidence type="ECO:0000313" key="5">
    <source>
        <dbReference type="EMBL" id="AFM05548.1"/>
    </source>
</evidence>
<evidence type="ECO:0000256" key="1">
    <source>
        <dbReference type="ARBA" id="ARBA00004196"/>
    </source>
</evidence>
<feature type="domain" description="Imelysin-like" evidence="4">
    <location>
        <begin position="55"/>
        <end position="382"/>
    </location>
</feature>
<proteinExistence type="predicted"/>
<reference evidence="6" key="1">
    <citation type="submission" date="2012-06" db="EMBL/GenBank/DDBJ databases">
        <title>The complete genome of Flexibacter litoralis DSM 6794.</title>
        <authorList>
            <person name="Lucas S."/>
            <person name="Copeland A."/>
            <person name="Lapidus A."/>
            <person name="Glavina del Rio T."/>
            <person name="Dalin E."/>
            <person name="Tice H."/>
            <person name="Bruce D."/>
            <person name="Goodwin L."/>
            <person name="Pitluck S."/>
            <person name="Peters L."/>
            <person name="Ovchinnikova G."/>
            <person name="Lu M."/>
            <person name="Kyrpides N."/>
            <person name="Mavromatis K."/>
            <person name="Ivanova N."/>
            <person name="Brettin T."/>
            <person name="Detter J.C."/>
            <person name="Han C."/>
            <person name="Larimer F."/>
            <person name="Land M."/>
            <person name="Hauser L."/>
            <person name="Markowitz V."/>
            <person name="Cheng J.-F."/>
            <person name="Hugenholtz P."/>
            <person name="Woyke T."/>
            <person name="Wu D."/>
            <person name="Spring S."/>
            <person name="Lang E."/>
            <person name="Kopitz M."/>
            <person name="Brambilla E."/>
            <person name="Klenk H.-P."/>
            <person name="Eisen J.A."/>
        </authorList>
    </citation>
    <scope>NUCLEOTIDE SEQUENCE [LARGE SCALE GENOMIC DNA]</scope>
    <source>
        <strain evidence="6">ATCC 23117 / DSM 6794 / NBRC 15988 / NCIMB 1366 / Sio-4</strain>
    </source>
</reference>
<dbReference type="AlphaFoldDB" id="I4ANL3"/>
<dbReference type="STRING" id="880071.Fleli_3216"/>
<accession>I4ANL3</accession>
<gene>
    <name evidence="5" type="ordered locus">Fleli_3216</name>
</gene>
<name>I4ANL3_BERLS</name>
<dbReference type="KEGG" id="fli:Fleli_3216"/>
<keyword evidence="6" id="KW-1185">Reference proteome</keyword>
<dbReference type="PATRIC" id="fig|880071.3.peg.3218"/>
<comment type="subcellular location">
    <subcellularLocation>
        <location evidence="1">Cell envelope</location>
    </subcellularLocation>
</comment>
<protein>
    <submittedName>
        <fullName evidence="5">Putative iron-regulated protein</fullName>
    </submittedName>
</protein>
<dbReference type="GO" id="GO:0030313">
    <property type="term" value="C:cell envelope"/>
    <property type="evidence" value="ECO:0007669"/>
    <property type="project" value="UniProtKB-SubCell"/>
</dbReference>
<dbReference type="RefSeq" id="WP_014798978.1">
    <property type="nucleotide sequence ID" value="NC_018018.1"/>
</dbReference>
<dbReference type="eggNOG" id="COG3487">
    <property type="taxonomic scope" value="Bacteria"/>
</dbReference>
<feature type="signal peptide" evidence="3">
    <location>
        <begin position="1"/>
        <end position="21"/>
    </location>
</feature>
<dbReference type="EMBL" id="CP003345">
    <property type="protein sequence ID" value="AFM05548.1"/>
    <property type="molecule type" value="Genomic_DNA"/>
</dbReference>
<dbReference type="HOGENOM" id="CLU_048993_0_0_10"/>
<dbReference type="Pfam" id="PF09375">
    <property type="entry name" value="Peptidase_M75"/>
    <property type="match status" value="1"/>
</dbReference>
<evidence type="ECO:0000259" key="4">
    <source>
        <dbReference type="Pfam" id="PF09375"/>
    </source>
</evidence>
<keyword evidence="2 3" id="KW-0732">Signal</keyword>
<dbReference type="Gene3D" id="1.20.1420.20">
    <property type="entry name" value="M75 peptidase, HXXE motif"/>
    <property type="match status" value="1"/>
</dbReference>